<dbReference type="EC" id="7.2.2.8" evidence="3"/>
<evidence type="ECO:0000256" key="9">
    <source>
        <dbReference type="ARBA" id="ARBA00022967"/>
    </source>
</evidence>
<evidence type="ECO:0000313" key="18">
    <source>
        <dbReference type="Proteomes" id="UP000674938"/>
    </source>
</evidence>
<dbReference type="RefSeq" id="WP_245249890.1">
    <property type="nucleotide sequence ID" value="NZ_JAEEGA010000029.1"/>
</dbReference>
<dbReference type="SUPFAM" id="SSF56784">
    <property type="entry name" value="HAD-like"/>
    <property type="match status" value="1"/>
</dbReference>
<evidence type="ECO:0000256" key="15">
    <source>
        <dbReference type="RuleBase" id="RU362081"/>
    </source>
</evidence>
<keyword evidence="9" id="KW-1278">Translocase</keyword>
<dbReference type="Gene3D" id="3.40.50.1000">
    <property type="entry name" value="HAD superfamily/HAD-like"/>
    <property type="match status" value="1"/>
</dbReference>
<keyword evidence="7" id="KW-0187">Copper transport</keyword>
<dbReference type="GO" id="GO:0043682">
    <property type="term" value="F:P-type divalent copper transporter activity"/>
    <property type="evidence" value="ECO:0007669"/>
    <property type="project" value="TreeGrafter"/>
</dbReference>
<comment type="catalytic activity">
    <reaction evidence="14">
        <text>Cu(+)(in) + ATP + H2O = Cu(+)(out) + ADP + phosphate + H(+)</text>
        <dbReference type="Rhea" id="RHEA:25792"/>
        <dbReference type="ChEBI" id="CHEBI:15377"/>
        <dbReference type="ChEBI" id="CHEBI:15378"/>
        <dbReference type="ChEBI" id="CHEBI:30616"/>
        <dbReference type="ChEBI" id="CHEBI:43474"/>
        <dbReference type="ChEBI" id="CHEBI:49552"/>
        <dbReference type="ChEBI" id="CHEBI:456216"/>
        <dbReference type="EC" id="7.2.2.8"/>
    </reaction>
</comment>
<keyword evidence="13 15" id="KW-0472">Membrane</keyword>
<dbReference type="InterPro" id="IPR018303">
    <property type="entry name" value="ATPase_P-typ_P_site"/>
</dbReference>
<dbReference type="InterPro" id="IPR036412">
    <property type="entry name" value="HAD-like_sf"/>
</dbReference>
<dbReference type="SUPFAM" id="SSF81665">
    <property type="entry name" value="Calcium ATPase, transmembrane domain M"/>
    <property type="match status" value="1"/>
</dbReference>
<dbReference type="PANTHER" id="PTHR43520:SF8">
    <property type="entry name" value="P-TYPE CU(+) TRANSPORTER"/>
    <property type="match status" value="1"/>
</dbReference>
<dbReference type="InterPro" id="IPR006121">
    <property type="entry name" value="HMA_dom"/>
</dbReference>
<dbReference type="SUPFAM" id="SSF55008">
    <property type="entry name" value="HMA, heavy metal-associated domain"/>
    <property type="match status" value="1"/>
</dbReference>
<feature type="transmembrane region" description="Helical" evidence="15">
    <location>
        <begin position="99"/>
        <end position="121"/>
    </location>
</feature>
<dbReference type="GO" id="GO:0016887">
    <property type="term" value="F:ATP hydrolysis activity"/>
    <property type="evidence" value="ECO:0007669"/>
    <property type="project" value="InterPro"/>
</dbReference>
<dbReference type="InterPro" id="IPR044492">
    <property type="entry name" value="P_typ_ATPase_HD_dom"/>
</dbReference>
<dbReference type="EMBL" id="JAEEGA010000029">
    <property type="protein sequence ID" value="MBP1044476.1"/>
    <property type="molecule type" value="Genomic_DNA"/>
</dbReference>
<dbReference type="PROSITE" id="PS50846">
    <property type="entry name" value="HMA_2"/>
    <property type="match status" value="1"/>
</dbReference>
<dbReference type="GO" id="GO:0005524">
    <property type="term" value="F:ATP binding"/>
    <property type="evidence" value="ECO:0007669"/>
    <property type="project" value="UniProtKB-UniRule"/>
</dbReference>
<dbReference type="SFLD" id="SFLDF00027">
    <property type="entry name" value="p-type_atpase"/>
    <property type="match status" value="1"/>
</dbReference>
<dbReference type="Proteomes" id="UP000674938">
    <property type="component" value="Unassembled WGS sequence"/>
</dbReference>
<keyword evidence="4 15" id="KW-0812">Transmembrane</keyword>
<feature type="domain" description="HMA" evidence="16">
    <location>
        <begin position="8"/>
        <end position="74"/>
    </location>
</feature>
<evidence type="ECO:0000259" key="16">
    <source>
        <dbReference type="PROSITE" id="PS50846"/>
    </source>
</evidence>
<evidence type="ECO:0000256" key="3">
    <source>
        <dbReference type="ARBA" id="ARBA00012517"/>
    </source>
</evidence>
<protein>
    <recommendedName>
        <fullName evidence="3">P-type Cu(+) transporter</fullName>
        <ecNumber evidence="3">7.2.2.8</ecNumber>
    </recommendedName>
</protein>
<keyword evidence="11" id="KW-0186">Copper</keyword>
<dbReference type="Gene3D" id="3.30.70.100">
    <property type="match status" value="1"/>
</dbReference>
<dbReference type="FunFam" id="3.30.70.100:FF:000005">
    <property type="entry name" value="Copper-exporting P-type ATPase A"/>
    <property type="match status" value="1"/>
</dbReference>
<dbReference type="Gene3D" id="3.40.1110.10">
    <property type="entry name" value="Calcium-transporting ATPase, cytoplasmic domain N"/>
    <property type="match status" value="1"/>
</dbReference>
<feature type="transmembrane region" description="Helical" evidence="15">
    <location>
        <begin position="166"/>
        <end position="186"/>
    </location>
</feature>
<name>A0A940PEB9_9ENTE</name>
<evidence type="ECO:0000256" key="8">
    <source>
        <dbReference type="ARBA" id="ARBA00022840"/>
    </source>
</evidence>
<feature type="transmembrane region" description="Helical" evidence="15">
    <location>
        <begin position="192"/>
        <end position="210"/>
    </location>
</feature>
<dbReference type="AlphaFoldDB" id="A0A940PEB9"/>
<evidence type="ECO:0000313" key="17">
    <source>
        <dbReference type="EMBL" id="MBP1044476.1"/>
    </source>
</evidence>
<keyword evidence="12" id="KW-0406">Ion transport</keyword>
<dbReference type="Gene3D" id="2.70.150.10">
    <property type="entry name" value="Calcium-transporting ATPase, cytoplasmic transduction domain A"/>
    <property type="match status" value="1"/>
</dbReference>
<dbReference type="NCBIfam" id="TIGR01511">
    <property type="entry name" value="ATPase-IB1_Cu"/>
    <property type="match status" value="1"/>
</dbReference>
<dbReference type="SFLD" id="SFLDS00003">
    <property type="entry name" value="Haloacid_Dehalogenase"/>
    <property type="match status" value="1"/>
</dbReference>
<keyword evidence="12" id="KW-0813">Transport</keyword>
<dbReference type="InterPro" id="IPR017969">
    <property type="entry name" value="Heavy-metal-associated_CS"/>
</dbReference>
<evidence type="ECO:0000256" key="2">
    <source>
        <dbReference type="ARBA" id="ARBA00006024"/>
    </source>
</evidence>
<comment type="subcellular location">
    <subcellularLocation>
        <location evidence="1">Cell membrane</location>
        <topology evidence="1">Multi-pass membrane protein</topology>
    </subcellularLocation>
</comment>
<dbReference type="NCBIfam" id="TIGR01525">
    <property type="entry name" value="ATPase-IB_hvy"/>
    <property type="match status" value="1"/>
</dbReference>
<feature type="transmembrane region" description="Helical" evidence="15">
    <location>
        <begin position="127"/>
        <end position="145"/>
    </location>
</feature>
<dbReference type="NCBIfam" id="TIGR01494">
    <property type="entry name" value="ATPase_P-type"/>
    <property type="match status" value="1"/>
</dbReference>
<dbReference type="InterPro" id="IPR008250">
    <property type="entry name" value="ATPase_P-typ_transduc_dom_A_sf"/>
</dbReference>
<evidence type="ECO:0000256" key="4">
    <source>
        <dbReference type="ARBA" id="ARBA00022692"/>
    </source>
</evidence>
<keyword evidence="8 15" id="KW-0067">ATP-binding</keyword>
<proteinExistence type="inferred from homology"/>
<comment type="caution">
    <text evidence="17">The sequence shown here is derived from an EMBL/GenBank/DDBJ whole genome shotgun (WGS) entry which is preliminary data.</text>
</comment>
<evidence type="ECO:0000256" key="5">
    <source>
        <dbReference type="ARBA" id="ARBA00022723"/>
    </source>
</evidence>
<keyword evidence="5 15" id="KW-0479">Metal-binding</keyword>
<keyword evidence="10 15" id="KW-1133">Transmembrane helix</keyword>
<evidence type="ECO:0000256" key="11">
    <source>
        <dbReference type="ARBA" id="ARBA00023008"/>
    </source>
</evidence>
<evidence type="ECO:0000256" key="1">
    <source>
        <dbReference type="ARBA" id="ARBA00004651"/>
    </source>
</evidence>
<keyword evidence="15" id="KW-1003">Cell membrane</keyword>
<dbReference type="InterPro" id="IPR023298">
    <property type="entry name" value="ATPase_P-typ_TM_dom_sf"/>
</dbReference>
<dbReference type="PROSITE" id="PS00154">
    <property type="entry name" value="ATPASE_E1_E2"/>
    <property type="match status" value="1"/>
</dbReference>
<dbReference type="FunFam" id="2.70.150.10:FF:000002">
    <property type="entry name" value="Copper-transporting ATPase 1, putative"/>
    <property type="match status" value="1"/>
</dbReference>
<dbReference type="SUPFAM" id="SSF81653">
    <property type="entry name" value="Calcium ATPase, transduction domain A"/>
    <property type="match status" value="1"/>
</dbReference>
<keyword evidence="18" id="KW-1185">Reference proteome</keyword>
<dbReference type="InterPro" id="IPR023214">
    <property type="entry name" value="HAD_sf"/>
</dbReference>
<dbReference type="CDD" id="cd00371">
    <property type="entry name" value="HMA"/>
    <property type="match status" value="1"/>
</dbReference>
<keyword evidence="6 15" id="KW-0547">Nucleotide-binding</keyword>
<dbReference type="GO" id="GO:0005507">
    <property type="term" value="F:copper ion binding"/>
    <property type="evidence" value="ECO:0007669"/>
    <property type="project" value="TreeGrafter"/>
</dbReference>
<dbReference type="Pfam" id="PF00122">
    <property type="entry name" value="E1-E2_ATPase"/>
    <property type="match status" value="1"/>
</dbReference>
<evidence type="ECO:0000256" key="13">
    <source>
        <dbReference type="ARBA" id="ARBA00023136"/>
    </source>
</evidence>
<dbReference type="SFLD" id="SFLDG00002">
    <property type="entry name" value="C1.7:_P-type_atpase_like"/>
    <property type="match status" value="1"/>
</dbReference>
<evidence type="ECO:0000256" key="10">
    <source>
        <dbReference type="ARBA" id="ARBA00022989"/>
    </source>
</evidence>
<dbReference type="PRINTS" id="PR00943">
    <property type="entry name" value="CUATPASE"/>
</dbReference>
<dbReference type="GO" id="GO:0140581">
    <property type="term" value="F:P-type monovalent copper transporter activity"/>
    <property type="evidence" value="ECO:0007669"/>
    <property type="project" value="UniProtKB-EC"/>
</dbReference>
<feature type="transmembrane region" description="Helical" evidence="15">
    <location>
        <begin position="344"/>
        <end position="367"/>
    </location>
</feature>
<dbReference type="InterPro" id="IPR023299">
    <property type="entry name" value="ATPase_P-typ_cyto_dom_N"/>
</dbReference>
<sequence length="738" mass="79245">MDQAGHIEVETLAISGMTCANCSARIEKELNNQPGVKNANVNLATERATVQYEDSTTDVEKLIASVEKIGYGAILFDEEHKRQIEANKQAEISKMKRDLIISALLSTPMVIAMIMMLLKIHNPVSEFLHQPLVQLALATPVQFWIGARFYRGAYHAIKTKAPNMDVLVAIGTSAAYLLSIYNGFISGHPMDLYFETSAVIITLILLGKYLEQNAKNRTSGAIKQLMALQAKTATVIRDGVEKVIPTEEVLLNDVVRVRPGEQVPVDGVILEGNTTIDESMLTGESLPVEKSIDDGVFGGTINANGAITFKATQIGSETALSRIIRMVEEAQGSKAPIQAVADKISAIFVPIVLVIALLTLIISGLVIGDWEVALLHSVAVLVIACPCALGLATPTAIMVGTGLGAKNGILIKGGESLERASHINAIVVDKTGTITKGKPSVTNFYLADDSFLKGEEVLSILGSLESSSEHPLAKAIVHYAQTEDVSINKEVNEFKALVGAGISGILDGKLYFVGTKRLLSENDIPFYANDELVLKMEGEGKTVMYLADQHAVLGVIAVADEVKETSAKAIQELQDQGVEVYMMTGDNRRTAEFIGSQVNLDSQHVFAEVLPEDKANYVKKLQDEGKFVAMVGDGINDAPAIAMADVGIAMGTGTDIAMETADVTLMNGDLLNLSKTTTLSHLTMRKIKQNLFWAFIYNTIGIPFAAIGFLNPIIAGGAMAFSSVSVLLNSLSLNRKKL</sequence>
<dbReference type="Pfam" id="PF00403">
    <property type="entry name" value="HMA"/>
    <property type="match status" value="1"/>
</dbReference>
<accession>A0A940PEB9</accession>
<dbReference type="InterPro" id="IPR001757">
    <property type="entry name" value="P_typ_ATPase"/>
</dbReference>
<dbReference type="GO" id="GO:0055070">
    <property type="term" value="P:copper ion homeostasis"/>
    <property type="evidence" value="ECO:0007669"/>
    <property type="project" value="TreeGrafter"/>
</dbReference>
<dbReference type="InterPro" id="IPR059000">
    <property type="entry name" value="ATPase_P-type_domA"/>
</dbReference>
<dbReference type="PRINTS" id="PR00119">
    <property type="entry name" value="CATATPASE"/>
</dbReference>
<dbReference type="InterPro" id="IPR027256">
    <property type="entry name" value="P-typ_ATPase_IB"/>
</dbReference>
<reference evidence="17" key="1">
    <citation type="submission" date="2020-12" db="EMBL/GenBank/DDBJ databases">
        <title>Vagococcus allomyrinae sp. nov. and Enterococcus lavae sp. nov., isolated from the larvae of Allomyrina dichotoma.</title>
        <authorList>
            <person name="Lee S.D."/>
        </authorList>
    </citation>
    <scope>NUCLEOTIDE SEQUENCE</scope>
    <source>
        <strain evidence="17">BWB3-3</strain>
    </source>
</reference>
<feature type="transmembrane region" description="Helical" evidence="15">
    <location>
        <begin position="713"/>
        <end position="733"/>
    </location>
</feature>
<dbReference type="GO" id="GO:0005886">
    <property type="term" value="C:plasma membrane"/>
    <property type="evidence" value="ECO:0007669"/>
    <property type="project" value="UniProtKB-SubCell"/>
</dbReference>
<feature type="transmembrane region" description="Helical" evidence="15">
    <location>
        <begin position="690"/>
        <end position="707"/>
    </location>
</feature>
<evidence type="ECO:0000256" key="12">
    <source>
        <dbReference type="ARBA" id="ARBA00023065"/>
    </source>
</evidence>
<dbReference type="PANTHER" id="PTHR43520">
    <property type="entry name" value="ATP7, ISOFORM B"/>
    <property type="match status" value="1"/>
</dbReference>
<evidence type="ECO:0000256" key="7">
    <source>
        <dbReference type="ARBA" id="ARBA00022796"/>
    </source>
</evidence>
<organism evidence="17 18">
    <name type="scientific">Vagococcus allomyrinae</name>
    <dbReference type="NCBI Taxonomy" id="2794353"/>
    <lineage>
        <taxon>Bacteria</taxon>
        <taxon>Bacillati</taxon>
        <taxon>Bacillota</taxon>
        <taxon>Bacilli</taxon>
        <taxon>Lactobacillales</taxon>
        <taxon>Enterococcaceae</taxon>
        <taxon>Vagococcus</taxon>
    </lineage>
</organism>
<dbReference type="Pfam" id="PF00702">
    <property type="entry name" value="Hydrolase"/>
    <property type="match status" value="1"/>
</dbReference>
<evidence type="ECO:0000256" key="6">
    <source>
        <dbReference type="ARBA" id="ARBA00022741"/>
    </source>
</evidence>
<comment type="similarity">
    <text evidence="2 15">Belongs to the cation transport ATPase (P-type) (TC 3.A.3) family. Type IB subfamily.</text>
</comment>
<dbReference type="CDD" id="cd02094">
    <property type="entry name" value="P-type_ATPase_Cu-like"/>
    <property type="match status" value="1"/>
</dbReference>
<feature type="transmembrane region" description="Helical" evidence="15">
    <location>
        <begin position="373"/>
        <end position="392"/>
    </location>
</feature>
<evidence type="ECO:0000256" key="14">
    <source>
        <dbReference type="ARBA" id="ARBA00049289"/>
    </source>
</evidence>
<dbReference type="PROSITE" id="PS01047">
    <property type="entry name" value="HMA_1"/>
    <property type="match status" value="1"/>
</dbReference>
<gene>
    <name evidence="17" type="ORF">I6N95_26050</name>
</gene>
<dbReference type="InterPro" id="IPR036163">
    <property type="entry name" value="HMA_dom_sf"/>
</dbReference>